<dbReference type="OrthoDB" id="9792992at2"/>
<feature type="transmembrane region" description="Helical" evidence="1">
    <location>
        <begin position="108"/>
        <end position="129"/>
    </location>
</feature>
<dbReference type="PANTHER" id="PTHR34220:SF7">
    <property type="entry name" value="SENSOR HISTIDINE KINASE YPDA"/>
    <property type="match status" value="1"/>
</dbReference>
<dbReference type="PANTHER" id="PTHR34220">
    <property type="entry name" value="SENSOR HISTIDINE KINASE YPDA"/>
    <property type="match status" value="1"/>
</dbReference>
<feature type="transmembrane region" description="Helical" evidence="1">
    <location>
        <begin position="18"/>
        <end position="36"/>
    </location>
</feature>
<dbReference type="InterPro" id="IPR010559">
    <property type="entry name" value="Sig_transdc_His_kin_internal"/>
</dbReference>
<accession>A0A368JJ46</accession>
<dbReference type="Gene3D" id="3.30.565.10">
    <property type="entry name" value="Histidine kinase-like ATPase, C-terminal domain"/>
    <property type="match status" value="1"/>
</dbReference>
<sequence>MKKGENADFAGLTELQKHLVFSIIAAIPIYLASNLYTQSIVTRDDEEAAFAATAFFLGGIYTGRYISLVWVSKKIPLRLFIGLSIFSILCICWIFFHADFPLKGTRVFLNLILFYLPLFLMSIAIGMLIKLGRITVENQLQESKAVAEQSQSELHLLQSQLSPHFLFNTLNNLYGISISQHEKIPTLLLKLSDLLRYSVYDAKELFVPLRDELAYINNYIDFEKIRIGDRLTLTTLIEDLTHTDINIAPMLLIVFIENAFKHSKNTTEPYISIDMNLKTWGNYLLFSVKNSHGSTSDENGLLEKRSGLGLANVKKRLDLLYPNAYELSIQDEDGFYQVMLQLKVK</sequence>
<evidence type="ECO:0000313" key="3">
    <source>
        <dbReference type="EMBL" id="RCR66704.1"/>
    </source>
</evidence>
<dbReference type="GO" id="GO:0016020">
    <property type="term" value="C:membrane"/>
    <property type="evidence" value="ECO:0007669"/>
    <property type="project" value="InterPro"/>
</dbReference>
<protein>
    <recommendedName>
        <fullName evidence="2">Signal transduction histidine kinase internal region domain-containing protein</fullName>
    </recommendedName>
</protein>
<keyword evidence="1" id="KW-1133">Transmembrane helix</keyword>
<feature type="transmembrane region" description="Helical" evidence="1">
    <location>
        <begin position="77"/>
        <end position="96"/>
    </location>
</feature>
<gene>
    <name evidence="3" type="ORF">DUE52_25750</name>
</gene>
<reference evidence="3 4" key="1">
    <citation type="submission" date="2018-07" db="EMBL/GenBank/DDBJ databases">
        <title>Genome analysis of Larkinella rosea.</title>
        <authorList>
            <person name="Zhou Z."/>
            <person name="Wang G."/>
        </authorList>
    </citation>
    <scope>NUCLEOTIDE SEQUENCE [LARGE SCALE GENOMIC DNA]</scope>
    <source>
        <strain evidence="4">zzj9</strain>
    </source>
</reference>
<dbReference type="AlphaFoldDB" id="A0A368JJ46"/>
<feature type="transmembrane region" description="Helical" evidence="1">
    <location>
        <begin position="48"/>
        <end position="71"/>
    </location>
</feature>
<evidence type="ECO:0000313" key="4">
    <source>
        <dbReference type="Proteomes" id="UP000253383"/>
    </source>
</evidence>
<keyword evidence="4" id="KW-1185">Reference proteome</keyword>
<name>A0A368JJ46_9BACT</name>
<feature type="domain" description="Signal transduction histidine kinase internal region" evidence="2">
    <location>
        <begin position="153"/>
        <end position="231"/>
    </location>
</feature>
<keyword evidence="1" id="KW-0812">Transmembrane</keyword>
<dbReference type="RefSeq" id="WP_114408952.1">
    <property type="nucleotide sequence ID" value="NZ_QOWE01000025.1"/>
</dbReference>
<keyword evidence="1" id="KW-0472">Membrane</keyword>
<comment type="caution">
    <text evidence="3">The sequence shown here is derived from an EMBL/GenBank/DDBJ whole genome shotgun (WGS) entry which is preliminary data.</text>
</comment>
<dbReference type="Proteomes" id="UP000253383">
    <property type="component" value="Unassembled WGS sequence"/>
</dbReference>
<proteinExistence type="predicted"/>
<organism evidence="3 4">
    <name type="scientific">Larkinella punicea</name>
    <dbReference type="NCBI Taxonomy" id="2315727"/>
    <lineage>
        <taxon>Bacteria</taxon>
        <taxon>Pseudomonadati</taxon>
        <taxon>Bacteroidota</taxon>
        <taxon>Cytophagia</taxon>
        <taxon>Cytophagales</taxon>
        <taxon>Spirosomataceae</taxon>
        <taxon>Larkinella</taxon>
    </lineage>
</organism>
<dbReference type="Pfam" id="PF06580">
    <property type="entry name" value="His_kinase"/>
    <property type="match status" value="1"/>
</dbReference>
<dbReference type="InterPro" id="IPR036890">
    <property type="entry name" value="HATPase_C_sf"/>
</dbReference>
<evidence type="ECO:0000259" key="2">
    <source>
        <dbReference type="Pfam" id="PF06580"/>
    </source>
</evidence>
<dbReference type="InterPro" id="IPR050640">
    <property type="entry name" value="Bact_2-comp_sensor_kinase"/>
</dbReference>
<dbReference type="SUPFAM" id="SSF55874">
    <property type="entry name" value="ATPase domain of HSP90 chaperone/DNA topoisomerase II/histidine kinase"/>
    <property type="match status" value="1"/>
</dbReference>
<dbReference type="GO" id="GO:0000155">
    <property type="term" value="F:phosphorelay sensor kinase activity"/>
    <property type="evidence" value="ECO:0007669"/>
    <property type="project" value="InterPro"/>
</dbReference>
<evidence type="ECO:0000256" key="1">
    <source>
        <dbReference type="SAM" id="Phobius"/>
    </source>
</evidence>
<dbReference type="EMBL" id="QOWE01000025">
    <property type="protein sequence ID" value="RCR66704.1"/>
    <property type="molecule type" value="Genomic_DNA"/>
</dbReference>